<dbReference type="Pfam" id="PF11066">
    <property type="entry name" value="DUF2867"/>
    <property type="match status" value="1"/>
</dbReference>
<reference evidence="1 2" key="1">
    <citation type="submission" date="2024-07" db="EMBL/GenBank/DDBJ databases">
        <title>Luteimonas salilacus sp. nov., isolated from the shore soil of Salt Lake in Tibet of China.</title>
        <authorList>
            <person name="Zhang X."/>
            <person name="Li A."/>
        </authorList>
    </citation>
    <scope>NUCLEOTIDE SEQUENCE [LARGE SCALE GENOMIC DNA]</scope>
    <source>
        <strain evidence="1 2">B3-2-R+30</strain>
    </source>
</reference>
<gene>
    <name evidence="1" type="ORF">AB6713_14315</name>
</gene>
<keyword evidence="2" id="KW-1185">Reference proteome</keyword>
<evidence type="ECO:0000313" key="2">
    <source>
        <dbReference type="Proteomes" id="UP001566331"/>
    </source>
</evidence>
<protein>
    <submittedName>
        <fullName evidence="1">DUF2867 domain-containing protein</fullName>
    </submittedName>
</protein>
<name>A0ABV4HSQ6_9GAMM</name>
<evidence type="ECO:0000313" key="1">
    <source>
        <dbReference type="EMBL" id="MEZ0475777.1"/>
    </source>
</evidence>
<dbReference type="Proteomes" id="UP001566331">
    <property type="component" value="Unassembled WGS sequence"/>
</dbReference>
<organism evidence="1 2">
    <name type="scientific">Luteimonas salinilitoris</name>
    <dbReference type="NCBI Taxonomy" id="3237697"/>
    <lineage>
        <taxon>Bacteria</taxon>
        <taxon>Pseudomonadati</taxon>
        <taxon>Pseudomonadota</taxon>
        <taxon>Gammaproteobacteria</taxon>
        <taxon>Lysobacterales</taxon>
        <taxon>Lysobacteraceae</taxon>
        <taxon>Luteimonas</taxon>
    </lineage>
</organism>
<sequence>MILGVYPTTDLADAYAIELPSSATEDPETLARFVFSQKSAVVAGLLAIRDALVGIFGIKTTRQLKSHEREDKSTRVGMFRIYSSGRSEIVLGEDDKHLDFRLSLMCCNQSQNTRRVVLSTVVHCHSRLGHIYIRLISPFHRVIVKSALRRAARMGWPQEAPSP</sequence>
<proteinExistence type="predicted"/>
<accession>A0ABV4HSQ6</accession>
<comment type="caution">
    <text evidence="1">The sequence shown here is derived from an EMBL/GenBank/DDBJ whole genome shotgun (WGS) entry which is preliminary data.</text>
</comment>
<dbReference type="RefSeq" id="WP_370564323.1">
    <property type="nucleotide sequence ID" value="NZ_JBFWIB010000007.1"/>
</dbReference>
<dbReference type="EMBL" id="JBFWIC010000021">
    <property type="protein sequence ID" value="MEZ0475777.1"/>
    <property type="molecule type" value="Genomic_DNA"/>
</dbReference>
<dbReference type="InterPro" id="IPR021295">
    <property type="entry name" value="DUF2867"/>
</dbReference>